<keyword evidence="8" id="KW-1185">Reference proteome</keyword>
<dbReference type="InterPro" id="IPR010264">
    <property type="entry name" value="Self-incomp_S1"/>
</dbReference>
<comment type="similarity">
    <text evidence="2 6">Belongs to the plant self-incompatibility (S1) protein family.</text>
</comment>
<name>A0AAN9QVG6_CANGL</name>
<dbReference type="GO" id="GO:0060320">
    <property type="term" value="P:rejection of self pollen"/>
    <property type="evidence" value="ECO:0007669"/>
    <property type="project" value="UniProtKB-KW"/>
</dbReference>
<keyword evidence="5 6" id="KW-0732">Signal</keyword>
<feature type="signal peptide" evidence="6">
    <location>
        <begin position="1"/>
        <end position="21"/>
    </location>
</feature>
<evidence type="ECO:0000256" key="4">
    <source>
        <dbReference type="ARBA" id="ARBA00022525"/>
    </source>
</evidence>
<gene>
    <name evidence="7" type="ORF">VNO77_06814</name>
</gene>
<evidence type="ECO:0000256" key="1">
    <source>
        <dbReference type="ARBA" id="ARBA00004613"/>
    </source>
</evidence>
<dbReference type="EMBL" id="JAYMYQ010000002">
    <property type="protein sequence ID" value="KAK7349442.1"/>
    <property type="molecule type" value="Genomic_DNA"/>
</dbReference>
<evidence type="ECO:0000256" key="6">
    <source>
        <dbReference type="RuleBase" id="RU367044"/>
    </source>
</evidence>
<protein>
    <recommendedName>
        <fullName evidence="6">S-protein homolog</fullName>
    </recommendedName>
</protein>
<accession>A0AAN9QVG6</accession>
<dbReference type="PANTHER" id="PTHR31232">
    <property type="match status" value="1"/>
</dbReference>
<comment type="caution">
    <text evidence="7">The sequence shown here is derived from an EMBL/GenBank/DDBJ whole genome shotgun (WGS) entry which is preliminary data.</text>
</comment>
<dbReference type="Proteomes" id="UP001367508">
    <property type="component" value="Unassembled WGS sequence"/>
</dbReference>
<keyword evidence="4 6" id="KW-0964">Secreted</keyword>
<evidence type="ECO:0000256" key="5">
    <source>
        <dbReference type="ARBA" id="ARBA00022729"/>
    </source>
</evidence>
<dbReference type="AlphaFoldDB" id="A0AAN9QVG6"/>
<evidence type="ECO:0000313" key="7">
    <source>
        <dbReference type="EMBL" id="KAK7349442.1"/>
    </source>
</evidence>
<comment type="subcellular location">
    <subcellularLocation>
        <location evidence="1 6">Secreted</location>
    </subcellularLocation>
</comment>
<dbReference type="Pfam" id="PF05938">
    <property type="entry name" value="Self-incomp_S1"/>
    <property type="match status" value="1"/>
</dbReference>
<dbReference type="GO" id="GO:0005576">
    <property type="term" value="C:extracellular region"/>
    <property type="evidence" value="ECO:0007669"/>
    <property type="project" value="UniProtKB-SubCell"/>
</dbReference>
<proteinExistence type="inferred from homology"/>
<evidence type="ECO:0000313" key="8">
    <source>
        <dbReference type="Proteomes" id="UP001367508"/>
    </source>
</evidence>
<sequence>MKQVLLLAISIVFWEAAFVVANTNTQGEGDWLIYPLPKTTVRVANLLDQGLTFTIHCKSRDDDLGPHVVYNNDAYEWSFHRNFFGTTLFFCGIHWRDGSIVYDIYKTSRDFSRCSTDCYWEVKNNALYGYTQIPQEIDIEVPWSRQES</sequence>
<evidence type="ECO:0000256" key="2">
    <source>
        <dbReference type="ARBA" id="ARBA00005581"/>
    </source>
</evidence>
<feature type="chain" id="PRO_5042671441" description="S-protein homolog" evidence="6">
    <location>
        <begin position="22"/>
        <end position="148"/>
    </location>
</feature>
<dbReference type="PANTHER" id="PTHR31232:SF43">
    <property type="entry name" value="S-PROTEIN HOMOLOG 29-RELATED"/>
    <property type="match status" value="1"/>
</dbReference>
<organism evidence="7 8">
    <name type="scientific">Canavalia gladiata</name>
    <name type="common">Sword bean</name>
    <name type="synonym">Dolichos gladiatus</name>
    <dbReference type="NCBI Taxonomy" id="3824"/>
    <lineage>
        <taxon>Eukaryota</taxon>
        <taxon>Viridiplantae</taxon>
        <taxon>Streptophyta</taxon>
        <taxon>Embryophyta</taxon>
        <taxon>Tracheophyta</taxon>
        <taxon>Spermatophyta</taxon>
        <taxon>Magnoliopsida</taxon>
        <taxon>eudicotyledons</taxon>
        <taxon>Gunneridae</taxon>
        <taxon>Pentapetalae</taxon>
        <taxon>rosids</taxon>
        <taxon>fabids</taxon>
        <taxon>Fabales</taxon>
        <taxon>Fabaceae</taxon>
        <taxon>Papilionoideae</taxon>
        <taxon>50 kb inversion clade</taxon>
        <taxon>NPAAA clade</taxon>
        <taxon>indigoferoid/millettioid clade</taxon>
        <taxon>Phaseoleae</taxon>
        <taxon>Canavalia</taxon>
    </lineage>
</organism>
<reference evidence="7 8" key="1">
    <citation type="submission" date="2024-01" db="EMBL/GenBank/DDBJ databases">
        <title>The genomes of 5 underutilized Papilionoideae crops provide insights into root nodulation and disease resistanc.</title>
        <authorList>
            <person name="Jiang F."/>
        </authorList>
    </citation>
    <scope>NUCLEOTIDE SEQUENCE [LARGE SCALE GENOMIC DNA]</scope>
    <source>
        <strain evidence="7">LVBAO_FW01</strain>
        <tissue evidence="7">Leaves</tissue>
    </source>
</reference>
<evidence type="ECO:0000256" key="3">
    <source>
        <dbReference type="ARBA" id="ARBA00022471"/>
    </source>
</evidence>
<keyword evidence="3 6" id="KW-0713">Self-incompatibility</keyword>